<dbReference type="PANTHER" id="PTHR28023">
    <property type="entry name" value="UPF0357 PROTEIN YCL012C"/>
    <property type="match status" value="1"/>
</dbReference>
<dbReference type="PANTHER" id="PTHR28023:SF1">
    <property type="entry name" value="UPF0357 PROTEIN YCL012C"/>
    <property type="match status" value="1"/>
</dbReference>
<gene>
    <name evidence="3" type="ORF">BQ2448_8020</name>
</gene>
<organism evidence="3 4">
    <name type="scientific">Microbotryum intermedium</name>
    <dbReference type="NCBI Taxonomy" id="269621"/>
    <lineage>
        <taxon>Eukaryota</taxon>
        <taxon>Fungi</taxon>
        <taxon>Dikarya</taxon>
        <taxon>Basidiomycota</taxon>
        <taxon>Pucciniomycotina</taxon>
        <taxon>Microbotryomycetes</taxon>
        <taxon>Microbotryales</taxon>
        <taxon>Microbotryaceae</taxon>
        <taxon>Microbotryum</taxon>
    </lineage>
</organism>
<evidence type="ECO:0000256" key="2">
    <source>
        <dbReference type="ARBA" id="ARBA00022729"/>
    </source>
</evidence>
<evidence type="ECO:0000313" key="3">
    <source>
        <dbReference type="EMBL" id="SCV74991.1"/>
    </source>
</evidence>
<reference evidence="4" key="1">
    <citation type="submission" date="2016-09" db="EMBL/GenBank/DDBJ databases">
        <authorList>
            <person name="Jeantristanb JTB J.-T."/>
            <person name="Ricardo R."/>
        </authorList>
    </citation>
    <scope>NUCLEOTIDE SEQUENCE [LARGE SCALE GENOMIC DNA]</scope>
</reference>
<dbReference type="AlphaFoldDB" id="A0A238FS03"/>
<protein>
    <submittedName>
        <fullName evidence="3">BQ2448_8020 protein</fullName>
    </submittedName>
</protein>
<dbReference type="EMBL" id="FMSP01000024">
    <property type="protein sequence ID" value="SCV74991.1"/>
    <property type="molecule type" value="Genomic_DNA"/>
</dbReference>
<name>A0A238FS03_9BASI</name>
<dbReference type="Pfam" id="PF09435">
    <property type="entry name" value="DUF2015"/>
    <property type="match status" value="1"/>
</dbReference>
<keyword evidence="4" id="KW-1185">Reference proteome</keyword>
<keyword evidence="2" id="KW-0732">Signal</keyword>
<dbReference type="OrthoDB" id="447314at2759"/>
<proteinExistence type="inferred from homology"/>
<evidence type="ECO:0000256" key="1">
    <source>
        <dbReference type="ARBA" id="ARBA00008325"/>
    </source>
</evidence>
<evidence type="ECO:0000313" key="4">
    <source>
        <dbReference type="Proteomes" id="UP000198372"/>
    </source>
</evidence>
<dbReference type="Proteomes" id="UP000198372">
    <property type="component" value="Unassembled WGS sequence"/>
</dbReference>
<sequence length="114" mass="13021">MVCLFLIWHFRALYIDHLPPALSSRLRYYAPLSTFEDAAEQGFSTAAFDLSGNMAGDSRAGLDDRTLTEVRRIMEEKRCNFDEARVIHTNRMFARHGIDPNGYPIDPKAITRLS</sequence>
<comment type="similarity">
    <text evidence="1">Belongs to the UPF0357 family.</text>
</comment>
<dbReference type="InterPro" id="IPR018559">
    <property type="entry name" value="DUF2015"/>
</dbReference>
<accession>A0A238FS03</accession>